<dbReference type="EMBL" id="JBHSIV010000002">
    <property type="protein sequence ID" value="MFC5061115.1"/>
    <property type="molecule type" value="Genomic_DNA"/>
</dbReference>
<evidence type="ECO:0000313" key="3">
    <source>
        <dbReference type="Proteomes" id="UP001595947"/>
    </source>
</evidence>
<organism evidence="2 3">
    <name type="scientific">Actinomycetospora atypica</name>
    <dbReference type="NCBI Taxonomy" id="1290095"/>
    <lineage>
        <taxon>Bacteria</taxon>
        <taxon>Bacillati</taxon>
        <taxon>Actinomycetota</taxon>
        <taxon>Actinomycetes</taxon>
        <taxon>Pseudonocardiales</taxon>
        <taxon>Pseudonocardiaceae</taxon>
        <taxon>Actinomycetospora</taxon>
    </lineage>
</organism>
<dbReference type="Proteomes" id="UP001595947">
    <property type="component" value="Unassembled WGS sequence"/>
</dbReference>
<name>A0ABV9YEA1_9PSEU</name>
<proteinExistence type="predicted"/>
<protein>
    <submittedName>
        <fullName evidence="2">Uncharacterized protein</fullName>
    </submittedName>
</protein>
<accession>A0ABV9YEA1</accession>
<sequence length="281" mass="31676">MTDHHEDDDQQDRDKHDPAHDYEGEEPVDLSPAVEEEIQRVVRGAQEALEPLAHQQAKRIQDMLGEILRPPQIPPMRFAMPIQIVPPLKFDLPIGPITALTFKPQISLLPPITTQLDEVLANLRTSFAPPTFDFSWLADSFRKWRESLLPPNLIDFELSELFRLTDIAEEQRIGVVWAPSAEVLRELLDADDEQARTAVVDRHRDRVVDECAEVLADCEADWLVDLPALLKRAVAAYRSGHPESGQALATSVLDTAIHKHFAEKMNFVKALAKEKGPDAQL</sequence>
<evidence type="ECO:0000313" key="2">
    <source>
        <dbReference type="EMBL" id="MFC5061115.1"/>
    </source>
</evidence>
<gene>
    <name evidence="2" type="ORF">ACFPBZ_02765</name>
</gene>
<feature type="compositionally biased region" description="Basic and acidic residues" evidence="1">
    <location>
        <begin position="1"/>
        <end position="22"/>
    </location>
</feature>
<comment type="caution">
    <text evidence="2">The sequence shown here is derived from an EMBL/GenBank/DDBJ whole genome shotgun (WGS) entry which is preliminary data.</text>
</comment>
<keyword evidence="3" id="KW-1185">Reference proteome</keyword>
<feature type="region of interest" description="Disordered" evidence="1">
    <location>
        <begin position="1"/>
        <end position="35"/>
    </location>
</feature>
<evidence type="ECO:0000256" key="1">
    <source>
        <dbReference type="SAM" id="MobiDB-lite"/>
    </source>
</evidence>
<dbReference type="RefSeq" id="WP_378034469.1">
    <property type="nucleotide sequence ID" value="NZ_JBHSIV010000002.1"/>
</dbReference>
<reference evidence="3" key="1">
    <citation type="journal article" date="2019" name="Int. J. Syst. Evol. Microbiol.">
        <title>The Global Catalogue of Microorganisms (GCM) 10K type strain sequencing project: providing services to taxonomists for standard genome sequencing and annotation.</title>
        <authorList>
            <consortium name="The Broad Institute Genomics Platform"/>
            <consortium name="The Broad Institute Genome Sequencing Center for Infectious Disease"/>
            <person name="Wu L."/>
            <person name="Ma J."/>
        </authorList>
    </citation>
    <scope>NUCLEOTIDE SEQUENCE [LARGE SCALE GENOMIC DNA]</scope>
    <source>
        <strain evidence="3">CGMCC 4.7093</strain>
    </source>
</reference>